<keyword evidence="5" id="KW-1185">Reference proteome</keyword>
<reference evidence="4 5" key="1">
    <citation type="submission" date="2018-12" db="EMBL/GenBank/DDBJ databases">
        <title>Bacillus ochoae sp. nov., Paenibacillus whitsoniae sp. nov., Paenibacillus spiritus sp. nov. Isolated from the Mars Exploration Rover during spacecraft assembly.</title>
        <authorList>
            <person name="Seuylemezian A."/>
            <person name="Vaishampayan P."/>
        </authorList>
    </citation>
    <scope>NUCLEOTIDE SEQUENCE [LARGE SCALE GENOMIC DNA]</scope>
    <source>
        <strain evidence="4 5">MER 54</strain>
    </source>
</reference>
<protein>
    <submittedName>
        <fullName evidence="4">SDR family NAD(P)-dependent oxidoreductase</fullName>
    </submittedName>
</protein>
<dbReference type="GO" id="GO:0016020">
    <property type="term" value="C:membrane"/>
    <property type="evidence" value="ECO:0007669"/>
    <property type="project" value="TreeGrafter"/>
</dbReference>
<dbReference type="GO" id="GO:0016491">
    <property type="term" value="F:oxidoreductase activity"/>
    <property type="evidence" value="ECO:0007669"/>
    <property type="project" value="UniProtKB-KW"/>
</dbReference>
<dbReference type="PANTHER" id="PTHR44196:SF1">
    <property type="entry name" value="DEHYDROGENASE_REDUCTASE SDR FAMILY MEMBER 7B"/>
    <property type="match status" value="1"/>
</dbReference>
<evidence type="ECO:0000256" key="3">
    <source>
        <dbReference type="RuleBase" id="RU000363"/>
    </source>
</evidence>
<gene>
    <name evidence="4" type="ORF">EJQ19_04105</name>
</gene>
<dbReference type="EMBL" id="RXHU01000014">
    <property type="protein sequence ID" value="RTE10928.1"/>
    <property type="molecule type" value="Genomic_DNA"/>
</dbReference>
<evidence type="ECO:0000313" key="5">
    <source>
        <dbReference type="Proteomes" id="UP000276128"/>
    </source>
</evidence>
<keyword evidence="2" id="KW-0560">Oxidoreductase</keyword>
<evidence type="ECO:0000256" key="2">
    <source>
        <dbReference type="ARBA" id="ARBA00023002"/>
    </source>
</evidence>
<dbReference type="Pfam" id="PF00106">
    <property type="entry name" value="adh_short"/>
    <property type="match status" value="1"/>
</dbReference>
<dbReference type="Proteomes" id="UP000276128">
    <property type="component" value="Unassembled WGS sequence"/>
</dbReference>
<proteinExistence type="inferred from homology"/>
<accession>A0A3S0A6S0</accession>
<organism evidence="4 5">
    <name type="scientific">Paenibacillus whitsoniae</name>
    <dbReference type="NCBI Taxonomy" id="2496558"/>
    <lineage>
        <taxon>Bacteria</taxon>
        <taxon>Bacillati</taxon>
        <taxon>Bacillota</taxon>
        <taxon>Bacilli</taxon>
        <taxon>Bacillales</taxon>
        <taxon>Paenibacillaceae</taxon>
        <taxon>Paenibacillus</taxon>
    </lineage>
</organism>
<dbReference type="PRINTS" id="PR00080">
    <property type="entry name" value="SDRFAMILY"/>
</dbReference>
<dbReference type="InterPro" id="IPR020904">
    <property type="entry name" value="Sc_DH/Rdtase_CS"/>
</dbReference>
<evidence type="ECO:0000256" key="1">
    <source>
        <dbReference type="ARBA" id="ARBA00006484"/>
    </source>
</evidence>
<name>A0A3S0A6S0_9BACL</name>
<comment type="caution">
    <text evidence="4">The sequence shown here is derived from an EMBL/GenBank/DDBJ whole genome shotgun (WGS) entry which is preliminary data.</text>
</comment>
<dbReference type="PROSITE" id="PS00061">
    <property type="entry name" value="ADH_SHORT"/>
    <property type="match status" value="1"/>
</dbReference>
<evidence type="ECO:0000313" key="4">
    <source>
        <dbReference type="EMBL" id="RTE10928.1"/>
    </source>
</evidence>
<sequence length="260" mass="28204">MKMSGNTVLITGGSSGIGFEFASQLLQLGNTVIITGRDQARLDAAKKKLPTVHTFQSDAGDPQAIADLYAAVVSQFPKLNVLINNAGFMRRINLHMAGNDQDDLNSEIVTNLSGPIWMVQQFLSHLKRQESAAIINVSSGLAFVPLPISPIYCAAKAGLHSYTLSLRAQLKNTSVKVFELAPPLTETPLVDAFDSAEMAGSKAMPVADMVSFAITRMKRDHYEIRPGQSNALKMLSRLAPNFIFSQLSKSVDHMLGQTNK</sequence>
<dbReference type="Gene3D" id="3.40.50.720">
    <property type="entry name" value="NAD(P)-binding Rossmann-like Domain"/>
    <property type="match status" value="1"/>
</dbReference>
<dbReference type="OrthoDB" id="9810734at2"/>
<dbReference type="PANTHER" id="PTHR44196">
    <property type="entry name" value="DEHYDROGENASE/REDUCTASE SDR FAMILY MEMBER 7B"/>
    <property type="match status" value="1"/>
</dbReference>
<dbReference type="PRINTS" id="PR00081">
    <property type="entry name" value="GDHRDH"/>
</dbReference>
<dbReference type="RefSeq" id="WP_126139928.1">
    <property type="nucleotide sequence ID" value="NZ_RXHU01000014.1"/>
</dbReference>
<comment type="similarity">
    <text evidence="1 3">Belongs to the short-chain dehydrogenases/reductases (SDR) family.</text>
</comment>
<dbReference type="InterPro" id="IPR036291">
    <property type="entry name" value="NAD(P)-bd_dom_sf"/>
</dbReference>
<dbReference type="CDD" id="cd05370">
    <property type="entry name" value="SDR_c2"/>
    <property type="match status" value="1"/>
</dbReference>
<dbReference type="SUPFAM" id="SSF51735">
    <property type="entry name" value="NAD(P)-binding Rossmann-fold domains"/>
    <property type="match status" value="1"/>
</dbReference>
<dbReference type="InterPro" id="IPR002347">
    <property type="entry name" value="SDR_fam"/>
</dbReference>
<dbReference type="AlphaFoldDB" id="A0A3S0A6S0"/>